<dbReference type="RefSeq" id="WP_310520125.1">
    <property type="nucleotide sequence ID" value="NZ_BAABBS010000003.1"/>
</dbReference>
<dbReference type="PANTHER" id="PTHR45128:SF2">
    <property type="entry name" value="METHYLTRANSFERASE DOMAIN-CONTAINING PROTEIN"/>
    <property type="match status" value="1"/>
</dbReference>
<evidence type="ECO:0000259" key="3">
    <source>
        <dbReference type="Pfam" id="PF21320"/>
    </source>
</evidence>
<proteinExistence type="predicted"/>
<name>A0ABU1FJR4_9MICO</name>
<dbReference type="Pfam" id="PF13847">
    <property type="entry name" value="Methyltransf_31"/>
    <property type="match status" value="1"/>
</dbReference>
<dbReference type="Pfam" id="PF21320">
    <property type="entry name" value="WHD_Rv2258c"/>
    <property type="match status" value="1"/>
</dbReference>
<evidence type="ECO:0000313" key="5">
    <source>
        <dbReference type="Proteomes" id="UP001260072"/>
    </source>
</evidence>
<reference evidence="5" key="1">
    <citation type="submission" date="2023-07" db="EMBL/GenBank/DDBJ databases">
        <title>Description of three actinobacteria isolated from air of manufacturing shop in a pharmaceutical factory.</title>
        <authorList>
            <person name="Zhang D.-F."/>
        </authorList>
    </citation>
    <scope>NUCLEOTIDE SEQUENCE [LARGE SCALE GENOMIC DNA]</scope>
    <source>
        <strain evidence="5">CCTCC AB 2011122</strain>
    </source>
</reference>
<evidence type="ECO:0000259" key="2">
    <source>
        <dbReference type="Pfam" id="PF13847"/>
    </source>
</evidence>
<dbReference type="SUPFAM" id="SSF53335">
    <property type="entry name" value="S-adenosyl-L-methionine-dependent methyltransferases"/>
    <property type="match status" value="1"/>
</dbReference>
<dbReference type="CDD" id="cd02440">
    <property type="entry name" value="AdoMet_MTases"/>
    <property type="match status" value="1"/>
</dbReference>
<keyword evidence="5" id="KW-1185">Reference proteome</keyword>
<keyword evidence="4" id="KW-0808">Transferase</keyword>
<dbReference type="Proteomes" id="UP001260072">
    <property type="component" value="Unassembled WGS sequence"/>
</dbReference>
<dbReference type="EMBL" id="JAVKGS010000001">
    <property type="protein sequence ID" value="MDR5691515.1"/>
    <property type="molecule type" value="Genomic_DNA"/>
</dbReference>
<sequence>MSDSAASASAAPASAASASSGVSAGRADSGRGASADDFAERLVGSALGWMETMSVHLGTQLGWYDALAGSEPLTPPELAERTGTSPRYAREWLEQQAAVGILEVAGPADVPADERRYALPAAQAEVLVDRSSLAYTAPLPRMLAAAGVQVESLLQAYLTGGGVSWEQLGVHAREAQGDMNRPWLEAVPEVFARHAHVQERLSRPGARIADVGMGEGWSSIALATAHPEATVDGFDVDAASVGAARAHADAAGVADRVRFHLADAAELADHGPFDAVVAFECVHDMPDPQAVLAAMRIGAGDDGVVVIMDEAVAEQFSPHADDLDRLMYGYSLFICLPDGLAHQPSAGTGTVMRPSTLRRYAQEAGFADVRVLEEGFGFWRFYELVRP</sequence>
<keyword evidence="4" id="KW-0489">Methyltransferase</keyword>
<evidence type="ECO:0000256" key="1">
    <source>
        <dbReference type="SAM" id="MobiDB-lite"/>
    </source>
</evidence>
<feature type="domain" description="Methyltransferase" evidence="2">
    <location>
        <begin position="204"/>
        <end position="323"/>
    </location>
</feature>
<dbReference type="InterPro" id="IPR029063">
    <property type="entry name" value="SAM-dependent_MTases_sf"/>
</dbReference>
<comment type="caution">
    <text evidence="4">The sequence shown here is derived from an EMBL/GenBank/DDBJ whole genome shotgun (WGS) entry which is preliminary data.</text>
</comment>
<dbReference type="InterPro" id="IPR053173">
    <property type="entry name" value="SAM-binding_MTase"/>
</dbReference>
<accession>A0ABU1FJR4</accession>
<evidence type="ECO:0000313" key="4">
    <source>
        <dbReference type="EMBL" id="MDR5691515.1"/>
    </source>
</evidence>
<dbReference type="GO" id="GO:0008168">
    <property type="term" value="F:methyltransferase activity"/>
    <property type="evidence" value="ECO:0007669"/>
    <property type="project" value="UniProtKB-KW"/>
</dbReference>
<dbReference type="PANTHER" id="PTHR45128">
    <property type="entry name" value="METHYLTRANSFERASE TYPE 11"/>
    <property type="match status" value="1"/>
</dbReference>
<dbReference type="InterPro" id="IPR036388">
    <property type="entry name" value="WH-like_DNA-bd_sf"/>
</dbReference>
<feature type="region of interest" description="Disordered" evidence="1">
    <location>
        <begin position="1"/>
        <end position="33"/>
    </location>
</feature>
<protein>
    <submittedName>
        <fullName evidence="4">Methyltransferase domain-containing protein</fullName>
    </submittedName>
</protein>
<dbReference type="InterPro" id="IPR036390">
    <property type="entry name" value="WH_DNA-bd_sf"/>
</dbReference>
<dbReference type="GO" id="GO:0032259">
    <property type="term" value="P:methylation"/>
    <property type="evidence" value="ECO:0007669"/>
    <property type="project" value="UniProtKB-KW"/>
</dbReference>
<organism evidence="4 5">
    <name type="scientific">Agromyces indicus</name>
    <dbReference type="NCBI Taxonomy" id="758919"/>
    <lineage>
        <taxon>Bacteria</taxon>
        <taxon>Bacillati</taxon>
        <taxon>Actinomycetota</taxon>
        <taxon>Actinomycetes</taxon>
        <taxon>Micrococcales</taxon>
        <taxon>Microbacteriaceae</taxon>
        <taxon>Agromyces</taxon>
    </lineage>
</organism>
<dbReference type="Gene3D" id="1.10.10.10">
    <property type="entry name" value="Winged helix-like DNA-binding domain superfamily/Winged helix DNA-binding domain"/>
    <property type="match status" value="1"/>
</dbReference>
<feature type="domain" description="S-adenosylmethionine-dependent methyltransferase Rv2258c-like winged HTH" evidence="3">
    <location>
        <begin position="52"/>
        <end position="127"/>
    </location>
</feature>
<dbReference type="Gene3D" id="3.40.50.150">
    <property type="entry name" value="Vaccinia Virus protein VP39"/>
    <property type="match status" value="1"/>
</dbReference>
<gene>
    <name evidence="4" type="ORF">RH861_05490</name>
</gene>
<dbReference type="SUPFAM" id="SSF46785">
    <property type="entry name" value="Winged helix' DNA-binding domain"/>
    <property type="match status" value="1"/>
</dbReference>
<dbReference type="InterPro" id="IPR025714">
    <property type="entry name" value="Methyltranfer_dom"/>
</dbReference>
<dbReference type="InterPro" id="IPR048711">
    <property type="entry name" value="WHD_Rv2258c"/>
</dbReference>